<evidence type="ECO:0000256" key="1">
    <source>
        <dbReference type="SAM" id="Phobius"/>
    </source>
</evidence>
<protein>
    <recommendedName>
        <fullName evidence="5">Calponin-homology (CH) domain-containing protein</fullName>
    </recommendedName>
</protein>
<name>A0A448WZU9_9PLAT</name>
<keyword evidence="2" id="KW-0732">Signal</keyword>
<gene>
    <name evidence="3" type="ORF">PXEA_LOCUS17807</name>
</gene>
<dbReference type="Proteomes" id="UP000784294">
    <property type="component" value="Unassembled WGS sequence"/>
</dbReference>
<dbReference type="InterPro" id="IPR036872">
    <property type="entry name" value="CH_dom_sf"/>
</dbReference>
<evidence type="ECO:0000313" key="3">
    <source>
        <dbReference type="EMBL" id="VEL24367.1"/>
    </source>
</evidence>
<feature type="transmembrane region" description="Helical" evidence="1">
    <location>
        <begin position="222"/>
        <end position="240"/>
    </location>
</feature>
<dbReference type="AlphaFoldDB" id="A0A448WZU9"/>
<organism evidence="3 4">
    <name type="scientific">Protopolystoma xenopodis</name>
    <dbReference type="NCBI Taxonomy" id="117903"/>
    <lineage>
        <taxon>Eukaryota</taxon>
        <taxon>Metazoa</taxon>
        <taxon>Spiralia</taxon>
        <taxon>Lophotrochozoa</taxon>
        <taxon>Platyhelminthes</taxon>
        <taxon>Monogenea</taxon>
        <taxon>Polyopisthocotylea</taxon>
        <taxon>Polystomatidea</taxon>
        <taxon>Polystomatidae</taxon>
        <taxon>Protopolystoma</taxon>
    </lineage>
</organism>
<dbReference type="OrthoDB" id="2148418at2759"/>
<feature type="signal peptide" evidence="2">
    <location>
        <begin position="1"/>
        <end position="19"/>
    </location>
</feature>
<keyword evidence="1" id="KW-1133">Transmembrane helix</keyword>
<proteinExistence type="predicted"/>
<reference evidence="3" key="1">
    <citation type="submission" date="2018-11" db="EMBL/GenBank/DDBJ databases">
        <authorList>
            <consortium name="Pathogen Informatics"/>
        </authorList>
    </citation>
    <scope>NUCLEOTIDE SEQUENCE</scope>
</reference>
<sequence>MLWCLLLRFHIAAIVNIHSLSLEVCRLHGLSRLLHLIYPLDKVPKTSAQVSTSISSIGHLSRPLYWLPLSSFPQACVERANLKILQSPRPDLNLAEHSACVQDLLFNWAAAIASLHGIQITSVDESFVDGRVFCLILHHYLPTVLPKGLIRNLTTMTARTHSTDLFRATLPRCIQTRLSPNYPFTMNKANESSGPLVELNDVPEALPLLNNLANFRLFANRVLYACIFSYAFIICLHVIVNRNIL</sequence>
<comment type="caution">
    <text evidence="3">The sequence shown here is derived from an EMBL/GenBank/DDBJ whole genome shotgun (WGS) entry which is preliminary data.</text>
</comment>
<evidence type="ECO:0000256" key="2">
    <source>
        <dbReference type="SAM" id="SignalP"/>
    </source>
</evidence>
<dbReference type="SUPFAM" id="SSF47576">
    <property type="entry name" value="Calponin-homology domain, CH-domain"/>
    <property type="match status" value="1"/>
</dbReference>
<dbReference type="Gene3D" id="1.10.418.10">
    <property type="entry name" value="Calponin-like domain"/>
    <property type="match status" value="1"/>
</dbReference>
<feature type="chain" id="PRO_5019039172" description="Calponin-homology (CH) domain-containing protein" evidence="2">
    <location>
        <begin position="20"/>
        <end position="245"/>
    </location>
</feature>
<keyword evidence="1" id="KW-0472">Membrane</keyword>
<evidence type="ECO:0008006" key="5">
    <source>
        <dbReference type="Google" id="ProtNLM"/>
    </source>
</evidence>
<evidence type="ECO:0000313" key="4">
    <source>
        <dbReference type="Proteomes" id="UP000784294"/>
    </source>
</evidence>
<keyword evidence="4" id="KW-1185">Reference proteome</keyword>
<dbReference type="EMBL" id="CAAALY010067364">
    <property type="protein sequence ID" value="VEL24367.1"/>
    <property type="molecule type" value="Genomic_DNA"/>
</dbReference>
<accession>A0A448WZU9</accession>
<keyword evidence="1" id="KW-0812">Transmembrane</keyword>